<comment type="caution">
    <text evidence="1">The sequence shown here is derived from an EMBL/GenBank/DDBJ whole genome shotgun (WGS) entry which is preliminary data.</text>
</comment>
<feature type="non-terminal residue" evidence="1">
    <location>
        <position position="1"/>
    </location>
</feature>
<name>T1APF4_9ZZZZ</name>
<sequence length="75" mass="8379">NLAAAFKDTINAMRFHGGLVCAAYDGEEMVGMQFSFPGFRRGKTYLYSHMTGIIEEKEVLRNRVPAEDVSEEMGS</sequence>
<evidence type="ECO:0000313" key="1">
    <source>
        <dbReference type="EMBL" id="EQD59237.1"/>
    </source>
</evidence>
<dbReference type="EMBL" id="AUZY01005393">
    <property type="protein sequence ID" value="EQD59237.1"/>
    <property type="molecule type" value="Genomic_DNA"/>
</dbReference>
<reference evidence="1" key="1">
    <citation type="submission" date="2013-08" db="EMBL/GenBank/DDBJ databases">
        <authorList>
            <person name="Mendez C."/>
            <person name="Richter M."/>
            <person name="Ferrer M."/>
            <person name="Sanchez J."/>
        </authorList>
    </citation>
    <scope>NUCLEOTIDE SEQUENCE</scope>
</reference>
<proteinExistence type="predicted"/>
<reference evidence="1" key="2">
    <citation type="journal article" date="2014" name="ISME J.">
        <title>Microbial stratification in low pH oxic and suboxic macroscopic growths along an acid mine drainage.</title>
        <authorList>
            <person name="Mendez-Garcia C."/>
            <person name="Mesa V."/>
            <person name="Sprenger R.R."/>
            <person name="Richter M."/>
            <person name="Diez M.S."/>
            <person name="Solano J."/>
            <person name="Bargiela R."/>
            <person name="Golyshina O.V."/>
            <person name="Manteca A."/>
            <person name="Ramos J.L."/>
            <person name="Gallego J.R."/>
            <person name="Llorente I."/>
            <person name="Martins Dos Santos V.A."/>
            <person name="Jensen O.N."/>
            <person name="Pelaez A.I."/>
            <person name="Sanchez J."/>
            <person name="Ferrer M."/>
        </authorList>
    </citation>
    <scope>NUCLEOTIDE SEQUENCE</scope>
</reference>
<organism evidence="1">
    <name type="scientific">mine drainage metagenome</name>
    <dbReference type="NCBI Taxonomy" id="410659"/>
    <lineage>
        <taxon>unclassified sequences</taxon>
        <taxon>metagenomes</taxon>
        <taxon>ecological metagenomes</taxon>
    </lineage>
</organism>
<dbReference type="AlphaFoldDB" id="T1APF4"/>
<gene>
    <name evidence="1" type="ORF">B1B_08293</name>
</gene>
<protein>
    <submittedName>
        <fullName evidence="1">Chorismate synthase</fullName>
    </submittedName>
</protein>
<accession>T1APF4</accession>